<accession>A0A9D3WK25</accession>
<reference evidence="1 2" key="1">
    <citation type="journal article" date="2021" name="Plant Biotechnol. J.">
        <title>Multi-omics assisted identification of the key and species-specific regulatory components of drought-tolerant mechanisms in Gossypium stocksii.</title>
        <authorList>
            <person name="Yu D."/>
            <person name="Ke L."/>
            <person name="Zhang D."/>
            <person name="Wu Y."/>
            <person name="Sun Y."/>
            <person name="Mei J."/>
            <person name="Sun J."/>
            <person name="Sun Y."/>
        </authorList>
    </citation>
    <scope>NUCLEOTIDE SEQUENCE [LARGE SCALE GENOMIC DNA]</scope>
    <source>
        <strain evidence="2">cv. E1</strain>
        <tissue evidence="1">Leaf</tissue>
    </source>
</reference>
<comment type="caution">
    <text evidence="1">The sequence shown here is derived from an EMBL/GenBank/DDBJ whole genome shotgun (WGS) entry which is preliminary data.</text>
</comment>
<gene>
    <name evidence="1" type="ORF">J1N35_001739</name>
</gene>
<proteinExistence type="predicted"/>
<dbReference type="EMBL" id="JAIQCV010000001">
    <property type="protein sequence ID" value="KAH1130361.1"/>
    <property type="molecule type" value="Genomic_DNA"/>
</dbReference>
<organism evidence="1 2">
    <name type="scientific">Gossypium stocksii</name>
    <dbReference type="NCBI Taxonomy" id="47602"/>
    <lineage>
        <taxon>Eukaryota</taxon>
        <taxon>Viridiplantae</taxon>
        <taxon>Streptophyta</taxon>
        <taxon>Embryophyta</taxon>
        <taxon>Tracheophyta</taxon>
        <taxon>Spermatophyta</taxon>
        <taxon>Magnoliopsida</taxon>
        <taxon>eudicotyledons</taxon>
        <taxon>Gunneridae</taxon>
        <taxon>Pentapetalae</taxon>
        <taxon>rosids</taxon>
        <taxon>malvids</taxon>
        <taxon>Malvales</taxon>
        <taxon>Malvaceae</taxon>
        <taxon>Malvoideae</taxon>
        <taxon>Gossypium</taxon>
    </lineage>
</organism>
<evidence type="ECO:0000313" key="2">
    <source>
        <dbReference type="Proteomes" id="UP000828251"/>
    </source>
</evidence>
<evidence type="ECO:0000313" key="1">
    <source>
        <dbReference type="EMBL" id="KAH1130361.1"/>
    </source>
</evidence>
<protein>
    <submittedName>
        <fullName evidence="1">Uncharacterized protein</fullName>
    </submittedName>
</protein>
<name>A0A9D3WK25_9ROSI</name>
<dbReference type="AlphaFoldDB" id="A0A9D3WK25"/>
<sequence length="58" mass="6513">MSGSLHRADIFNLLSYPKASTTVDETTVVVIKQLINNYNHCYVDPSLIFTMSEHPLST</sequence>
<dbReference type="Proteomes" id="UP000828251">
    <property type="component" value="Unassembled WGS sequence"/>
</dbReference>
<keyword evidence="2" id="KW-1185">Reference proteome</keyword>